<dbReference type="AlphaFoldDB" id="A0AAE7BX57"/>
<gene>
    <name evidence="7" type="ORF">FSC10_09490</name>
</gene>
<dbReference type="PROSITE" id="PS51123">
    <property type="entry name" value="OMPA_2"/>
    <property type="match status" value="1"/>
</dbReference>
<dbReference type="PANTHER" id="PTHR30329:SF21">
    <property type="entry name" value="LIPOPROTEIN YIAD-RELATED"/>
    <property type="match status" value="1"/>
</dbReference>
<dbReference type="Pfam" id="PF00691">
    <property type="entry name" value="OmpA"/>
    <property type="match status" value="1"/>
</dbReference>
<keyword evidence="3" id="KW-0998">Cell outer membrane</keyword>
<keyword evidence="5" id="KW-0812">Transmembrane</keyword>
<accession>A0AAE7BX57</accession>
<dbReference type="EMBL" id="CP044463">
    <property type="protein sequence ID" value="QIC67587.1"/>
    <property type="molecule type" value="Genomic_DNA"/>
</dbReference>
<protein>
    <submittedName>
        <fullName evidence="7">OmpA family protein</fullName>
    </submittedName>
</protein>
<dbReference type="InterPro" id="IPR006664">
    <property type="entry name" value="OMP_bac"/>
</dbReference>
<dbReference type="CDD" id="cd07185">
    <property type="entry name" value="OmpA_C-like"/>
    <property type="match status" value="1"/>
</dbReference>
<feature type="domain" description="OmpA-like" evidence="6">
    <location>
        <begin position="364"/>
        <end position="481"/>
    </location>
</feature>
<keyword evidence="5" id="KW-1133">Transmembrane helix</keyword>
<comment type="subcellular location">
    <subcellularLocation>
        <location evidence="1">Cell outer membrane</location>
    </subcellularLocation>
</comment>
<evidence type="ECO:0000256" key="4">
    <source>
        <dbReference type="PROSITE-ProRule" id="PRU00473"/>
    </source>
</evidence>
<evidence type="ECO:0000256" key="1">
    <source>
        <dbReference type="ARBA" id="ARBA00004442"/>
    </source>
</evidence>
<reference evidence="7 8" key="1">
    <citation type="submission" date="2019-09" db="EMBL/GenBank/DDBJ databases">
        <title>Non-baumannii Acinetobacter spp. carrying blaNDM-1 isolated in China.</title>
        <authorList>
            <person name="Cui C."/>
            <person name="Chen C."/>
            <person name="Sun J."/>
            <person name="Liu Y."/>
        </authorList>
    </citation>
    <scope>NUCLEOTIDE SEQUENCE [LARGE SCALE GENOMIC DNA]</scope>
    <source>
        <strain evidence="7 8">HZE23-1</strain>
    </source>
</reference>
<dbReference type="PANTHER" id="PTHR30329">
    <property type="entry name" value="STATOR ELEMENT OF FLAGELLAR MOTOR COMPLEX"/>
    <property type="match status" value="1"/>
</dbReference>
<name>A0AAE7BX57_9GAMM</name>
<evidence type="ECO:0000256" key="5">
    <source>
        <dbReference type="SAM" id="Phobius"/>
    </source>
</evidence>
<keyword evidence="2 4" id="KW-0472">Membrane</keyword>
<dbReference type="InterPro" id="IPR036737">
    <property type="entry name" value="OmpA-like_sf"/>
</dbReference>
<sequence length="497" mass="54882">MNDDLIQRLKYHVTPTVLQGETEYVAAKEQALAQFYPIFLSILRVHPEQAETLSQQLNPKISELFTEKPEIKQRLLEHLASLSESVPQEQLEQTLNRSIKPTIEYLKTEADASNPDAINYVIETNNDSIQKALPTWASQLLLAIGASPLVGHHPTPVPGIDPEPVEPAIQKERRSRFLIPIIAFIIVAALIMFFFRGCTRDDDPDDIRDMQNASKAVATETAFLKLSTGSEGQITSCQVQINDPQYMEILQNEIKQIFNYNIGCGSENNDNYHSEFTDQDTIPSVLKAMQGVPNVSLHWEGKQVSVQAGNSADAERIAGEIRQLAKNMTVITQKPISTAKAINTPSNEAEKVLASMPIEQIQALDVATALNLQAINFAPGSTEIPTINQSILDQTAALMKRAPQVHLRVIGHTDAQGDEELNKQLSLQRAQAIVNYLVKQGVDPAQLNAIGMGPAQPNASNAKDVDRYKNRRIAFEVMNTNTGTVRAVDDQGVKQKV</sequence>
<dbReference type="InterPro" id="IPR050330">
    <property type="entry name" value="Bact_OuterMem_StrucFunc"/>
</dbReference>
<evidence type="ECO:0000256" key="2">
    <source>
        <dbReference type="ARBA" id="ARBA00023136"/>
    </source>
</evidence>
<feature type="transmembrane region" description="Helical" evidence="5">
    <location>
        <begin position="177"/>
        <end position="195"/>
    </location>
</feature>
<dbReference type="SUPFAM" id="SSF103088">
    <property type="entry name" value="OmpA-like"/>
    <property type="match status" value="1"/>
</dbReference>
<evidence type="ECO:0000313" key="7">
    <source>
        <dbReference type="EMBL" id="QIC67587.1"/>
    </source>
</evidence>
<dbReference type="Proteomes" id="UP000503505">
    <property type="component" value="Chromosome"/>
</dbReference>
<evidence type="ECO:0000313" key="8">
    <source>
        <dbReference type="Proteomes" id="UP000503505"/>
    </source>
</evidence>
<dbReference type="Gene3D" id="3.30.1330.60">
    <property type="entry name" value="OmpA-like domain"/>
    <property type="match status" value="1"/>
</dbReference>
<proteinExistence type="predicted"/>
<organism evidence="7 8">
    <name type="scientific">Acinetobacter schindleri</name>
    <dbReference type="NCBI Taxonomy" id="108981"/>
    <lineage>
        <taxon>Bacteria</taxon>
        <taxon>Pseudomonadati</taxon>
        <taxon>Pseudomonadota</taxon>
        <taxon>Gammaproteobacteria</taxon>
        <taxon>Moraxellales</taxon>
        <taxon>Moraxellaceae</taxon>
        <taxon>Acinetobacter</taxon>
    </lineage>
</organism>
<dbReference type="PRINTS" id="PR01021">
    <property type="entry name" value="OMPADOMAIN"/>
</dbReference>
<dbReference type="GO" id="GO:0009279">
    <property type="term" value="C:cell outer membrane"/>
    <property type="evidence" value="ECO:0007669"/>
    <property type="project" value="UniProtKB-SubCell"/>
</dbReference>
<dbReference type="InterPro" id="IPR006665">
    <property type="entry name" value="OmpA-like"/>
</dbReference>
<dbReference type="RefSeq" id="WP_163171539.1">
    <property type="nucleotide sequence ID" value="NZ_CP044463.1"/>
</dbReference>
<evidence type="ECO:0000259" key="6">
    <source>
        <dbReference type="PROSITE" id="PS51123"/>
    </source>
</evidence>
<evidence type="ECO:0000256" key="3">
    <source>
        <dbReference type="ARBA" id="ARBA00023237"/>
    </source>
</evidence>